<dbReference type="InterPro" id="IPR047650">
    <property type="entry name" value="Transpos_IS110"/>
</dbReference>
<dbReference type="InterPro" id="IPR003346">
    <property type="entry name" value="Transposase_20"/>
</dbReference>
<name>A0A5C5YV77_9BACT</name>
<dbReference type="Pfam" id="PF02371">
    <property type="entry name" value="Transposase_20"/>
    <property type="match status" value="1"/>
</dbReference>
<comment type="caution">
    <text evidence="5">The sequence shown here is derived from an EMBL/GenBank/DDBJ whole genome shotgun (WGS) entry which is preliminary data.</text>
</comment>
<protein>
    <submittedName>
        <fullName evidence="5">Transposase IS116/IS110/IS902 family protein</fullName>
    </submittedName>
</protein>
<feature type="compositionally biased region" description="Basic residues" evidence="2">
    <location>
        <begin position="367"/>
        <end position="379"/>
    </location>
</feature>
<keyword evidence="7" id="KW-1185">Reference proteome</keyword>
<evidence type="ECO:0000259" key="3">
    <source>
        <dbReference type="Pfam" id="PF01548"/>
    </source>
</evidence>
<organism evidence="5 7">
    <name type="scientific">Novipirellula herctigrandis</name>
    <dbReference type="NCBI Taxonomy" id="2527986"/>
    <lineage>
        <taxon>Bacteria</taxon>
        <taxon>Pseudomonadati</taxon>
        <taxon>Planctomycetota</taxon>
        <taxon>Planctomycetia</taxon>
        <taxon>Pirellulales</taxon>
        <taxon>Pirellulaceae</taxon>
        <taxon>Novipirellula</taxon>
    </lineage>
</organism>
<evidence type="ECO:0000259" key="4">
    <source>
        <dbReference type="Pfam" id="PF02371"/>
    </source>
</evidence>
<feature type="compositionally biased region" description="Basic residues" evidence="2">
    <location>
        <begin position="393"/>
        <end position="414"/>
    </location>
</feature>
<sequence length="414" mass="46879">MMICSLDLGKFKSVACFYDCKTRKFSFEAILTRRSHIDKLLDDNEFDLLVMEACGPSGWISDVCQQREIKTLVCSTNDEAWMWNKTKRKTDRDDALKLAKMAAMGVLTPVHVPKPEIREQRAIIKYRKNLDGRITRIKNGIRSTFANRGIEIDTGARAWNTGRVHIDSFRKSIAECTCDDLWKGQLDLELTQLDALTAEMQAVEDRLELFAADNPLIQIVMTIPGVGRKTAELLVAIIDDPHRFKSARHLSSYLGLTPKQYQSGETDRNGKISKRGPKLARTMLLECAWASLRYNAWSKKTFERIHGGSKTRRKKAGIALARKIAVVAWAMMRDQQAWDQSKALQEAVTDPGTQELMEEATEPHEAKPKKKAKLLRAKPHPPGPVISDEPKQRSGRGSKPTRRRGSKRRSPLKT</sequence>
<feature type="region of interest" description="Disordered" evidence="2">
    <location>
        <begin position="356"/>
        <end position="414"/>
    </location>
</feature>
<dbReference type="Proteomes" id="UP000315010">
    <property type="component" value="Unassembled WGS sequence"/>
</dbReference>
<evidence type="ECO:0000313" key="5">
    <source>
        <dbReference type="EMBL" id="TWT78656.1"/>
    </source>
</evidence>
<dbReference type="GO" id="GO:0004803">
    <property type="term" value="F:transposase activity"/>
    <property type="evidence" value="ECO:0007669"/>
    <property type="project" value="InterPro"/>
</dbReference>
<evidence type="ECO:0000256" key="1">
    <source>
        <dbReference type="SAM" id="Coils"/>
    </source>
</evidence>
<evidence type="ECO:0000313" key="6">
    <source>
        <dbReference type="EMBL" id="TWT79500.1"/>
    </source>
</evidence>
<reference evidence="5 7" key="1">
    <citation type="submission" date="2019-02" db="EMBL/GenBank/DDBJ databases">
        <title>Deep-cultivation of Planctomycetes and their phenomic and genomic characterization uncovers novel biology.</title>
        <authorList>
            <person name="Wiegand S."/>
            <person name="Jogler M."/>
            <person name="Boedeker C."/>
            <person name="Pinto D."/>
            <person name="Vollmers J."/>
            <person name="Rivas-Marin E."/>
            <person name="Kohn T."/>
            <person name="Peeters S.H."/>
            <person name="Heuer A."/>
            <person name="Rast P."/>
            <person name="Oberbeckmann S."/>
            <person name="Bunk B."/>
            <person name="Jeske O."/>
            <person name="Meyerdierks A."/>
            <person name="Storesund J.E."/>
            <person name="Kallscheuer N."/>
            <person name="Luecker S."/>
            <person name="Lage O.M."/>
            <person name="Pohl T."/>
            <person name="Merkel B.J."/>
            <person name="Hornburger P."/>
            <person name="Mueller R.-W."/>
            <person name="Bruemmer F."/>
            <person name="Labrenz M."/>
            <person name="Spormann A.M."/>
            <person name="Op Den Camp H."/>
            <person name="Overmann J."/>
            <person name="Amann R."/>
            <person name="Jetten M.S.M."/>
            <person name="Mascher T."/>
            <person name="Medema M.H."/>
            <person name="Devos D.P."/>
            <person name="Kaster A.-K."/>
            <person name="Ovreas L."/>
            <person name="Rohde M."/>
            <person name="Galperin M.Y."/>
            <person name="Jogler C."/>
        </authorList>
    </citation>
    <scope>NUCLEOTIDE SEQUENCE [LARGE SCALE GENOMIC DNA]</scope>
    <source>
        <strain evidence="5 7">CA13</strain>
    </source>
</reference>
<dbReference type="GO" id="GO:0006313">
    <property type="term" value="P:DNA transposition"/>
    <property type="evidence" value="ECO:0007669"/>
    <property type="project" value="InterPro"/>
</dbReference>
<dbReference type="EMBL" id="SJPJ01000001">
    <property type="protein sequence ID" value="TWT78656.1"/>
    <property type="molecule type" value="Genomic_DNA"/>
</dbReference>
<gene>
    <name evidence="5" type="ORF">CA13_00520</name>
    <name evidence="6" type="ORF">CA13_09020</name>
</gene>
<dbReference type="RefSeq" id="WP_419193742.1">
    <property type="nucleotide sequence ID" value="NZ_SJPJ01000001.1"/>
</dbReference>
<dbReference type="AlphaFoldDB" id="A0A5C5YV77"/>
<dbReference type="Pfam" id="PF01548">
    <property type="entry name" value="DEDD_Tnp_IS110"/>
    <property type="match status" value="1"/>
</dbReference>
<feature type="coiled-coil region" evidence="1">
    <location>
        <begin position="186"/>
        <end position="213"/>
    </location>
</feature>
<feature type="domain" description="Transposase IS116/IS110/IS902 C-terminal" evidence="4">
    <location>
        <begin position="218"/>
        <end position="301"/>
    </location>
</feature>
<accession>A0A5C5YV77</accession>
<evidence type="ECO:0000256" key="2">
    <source>
        <dbReference type="SAM" id="MobiDB-lite"/>
    </source>
</evidence>
<evidence type="ECO:0000313" key="7">
    <source>
        <dbReference type="Proteomes" id="UP000315010"/>
    </source>
</evidence>
<feature type="domain" description="Transposase IS110-like N-terminal" evidence="3">
    <location>
        <begin position="5"/>
        <end position="144"/>
    </location>
</feature>
<proteinExistence type="predicted"/>
<keyword evidence="1" id="KW-0175">Coiled coil</keyword>
<dbReference type="NCBIfam" id="NF033542">
    <property type="entry name" value="transpos_IS110"/>
    <property type="match status" value="1"/>
</dbReference>
<dbReference type="InterPro" id="IPR002525">
    <property type="entry name" value="Transp_IS110-like_N"/>
</dbReference>
<dbReference type="GO" id="GO:0003677">
    <property type="term" value="F:DNA binding"/>
    <property type="evidence" value="ECO:0007669"/>
    <property type="project" value="InterPro"/>
</dbReference>
<dbReference type="PANTHER" id="PTHR33055">
    <property type="entry name" value="TRANSPOSASE FOR INSERTION SEQUENCE ELEMENT IS1111A"/>
    <property type="match status" value="1"/>
</dbReference>
<dbReference type="PANTHER" id="PTHR33055:SF15">
    <property type="entry name" value="TRANSPOSASE-RELATED"/>
    <property type="match status" value="1"/>
</dbReference>
<dbReference type="EMBL" id="SJPJ01000001">
    <property type="protein sequence ID" value="TWT79500.1"/>
    <property type="molecule type" value="Genomic_DNA"/>
</dbReference>